<name>A0ABS1JYR3_9MICC</name>
<keyword evidence="3" id="KW-1185">Reference proteome</keyword>
<accession>A0ABS1JYR3</accession>
<proteinExistence type="predicted"/>
<dbReference type="PROSITE" id="PS51318">
    <property type="entry name" value="TAT"/>
    <property type="match status" value="1"/>
</dbReference>
<comment type="caution">
    <text evidence="2">The sequence shown here is derived from an EMBL/GenBank/DDBJ whole genome shotgun (WGS) entry which is preliminary data.</text>
</comment>
<feature type="signal peptide" evidence="1">
    <location>
        <begin position="1"/>
        <end position="33"/>
    </location>
</feature>
<sequence length="174" mass="18208">MTNPTAHRRLLAVLAAGGLAIGALGAAAVPASADTGHTVTMTEHQHGSWTEYGDTDFCTGDTIAPTITGNSVMHETFFPAGDEVWGTFTTEGTGSFLQPSSGLLFSGRVTVWGNFNVNEQNWNQTFTASFRLSAVGPDGVTHYETGHAVAHVAFNAVDPANPVVSFDSMNATCS</sequence>
<evidence type="ECO:0000256" key="1">
    <source>
        <dbReference type="SAM" id="SignalP"/>
    </source>
</evidence>
<dbReference type="Proteomes" id="UP000639051">
    <property type="component" value="Unassembled WGS sequence"/>
</dbReference>
<dbReference type="RefSeq" id="WP_189695012.1">
    <property type="nucleotide sequence ID" value="NZ_BNCM01000016.1"/>
</dbReference>
<protein>
    <submittedName>
        <fullName evidence="2">Uncharacterized protein</fullName>
    </submittedName>
</protein>
<gene>
    <name evidence="2" type="ORF">JJE72_01875</name>
</gene>
<dbReference type="EMBL" id="JAERRC010000008">
    <property type="protein sequence ID" value="MBL0704252.1"/>
    <property type="molecule type" value="Genomic_DNA"/>
</dbReference>
<reference evidence="2 3" key="1">
    <citation type="submission" date="2021-01" db="EMBL/GenBank/DDBJ databases">
        <title>Genome public.</title>
        <authorList>
            <person name="Liu C."/>
            <person name="Sun Q."/>
        </authorList>
    </citation>
    <scope>NUCLEOTIDE SEQUENCE [LARGE SCALE GENOMIC DNA]</scope>
    <source>
        <strain evidence="2 3">JC656</strain>
    </source>
</reference>
<dbReference type="InterPro" id="IPR006311">
    <property type="entry name" value="TAT_signal"/>
</dbReference>
<evidence type="ECO:0000313" key="2">
    <source>
        <dbReference type="EMBL" id="MBL0704252.1"/>
    </source>
</evidence>
<feature type="chain" id="PRO_5045166169" evidence="1">
    <location>
        <begin position="34"/>
        <end position="174"/>
    </location>
</feature>
<organism evidence="2 3">
    <name type="scientific">Sinomonas cellulolyticus</name>
    <dbReference type="NCBI Taxonomy" id="2801916"/>
    <lineage>
        <taxon>Bacteria</taxon>
        <taxon>Bacillati</taxon>
        <taxon>Actinomycetota</taxon>
        <taxon>Actinomycetes</taxon>
        <taxon>Micrococcales</taxon>
        <taxon>Micrococcaceae</taxon>
        <taxon>Sinomonas</taxon>
    </lineage>
</organism>
<evidence type="ECO:0000313" key="3">
    <source>
        <dbReference type="Proteomes" id="UP000639051"/>
    </source>
</evidence>
<keyword evidence="1" id="KW-0732">Signal</keyword>